<keyword evidence="7" id="KW-1185">Reference proteome</keyword>
<dbReference type="SUPFAM" id="SSF53756">
    <property type="entry name" value="UDP-Glycosyltransferase/glycogen phosphorylase"/>
    <property type="match status" value="1"/>
</dbReference>
<keyword evidence="3 4" id="KW-0808">Transferase</keyword>
<reference evidence="6" key="1">
    <citation type="journal article" date="2023" name="Science">
        <title>Elucidation of the pathway for biosynthesis of saponin adjuvants from the soapbark tree.</title>
        <authorList>
            <person name="Reed J."/>
            <person name="Orme A."/>
            <person name="El-Demerdash A."/>
            <person name="Owen C."/>
            <person name="Martin L.B.B."/>
            <person name="Misra R.C."/>
            <person name="Kikuchi S."/>
            <person name="Rejzek M."/>
            <person name="Martin A.C."/>
            <person name="Harkess A."/>
            <person name="Leebens-Mack J."/>
            <person name="Louveau T."/>
            <person name="Stephenson M.J."/>
            <person name="Osbourn A."/>
        </authorList>
    </citation>
    <scope>NUCLEOTIDE SEQUENCE</scope>
    <source>
        <strain evidence="6">S10</strain>
    </source>
</reference>
<dbReference type="Gene3D" id="3.40.50.2000">
    <property type="entry name" value="Glycogen Phosphorylase B"/>
    <property type="match status" value="2"/>
</dbReference>
<dbReference type="GO" id="GO:0080044">
    <property type="term" value="F:quercetin 7-O-glucosyltransferase activity"/>
    <property type="evidence" value="ECO:0007669"/>
    <property type="project" value="TreeGrafter"/>
</dbReference>
<dbReference type="GO" id="GO:0032787">
    <property type="term" value="P:monocarboxylic acid metabolic process"/>
    <property type="evidence" value="ECO:0007669"/>
    <property type="project" value="UniProtKB-ARBA"/>
</dbReference>
<dbReference type="FunFam" id="3.40.50.2000:FF:000057">
    <property type="entry name" value="Glycosyltransferase"/>
    <property type="match status" value="1"/>
</dbReference>
<evidence type="ECO:0000256" key="5">
    <source>
        <dbReference type="RuleBase" id="RU362057"/>
    </source>
</evidence>
<name>A0AAD7KMB5_QUISA</name>
<evidence type="ECO:0000313" key="7">
    <source>
        <dbReference type="Proteomes" id="UP001163823"/>
    </source>
</evidence>
<dbReference type="GO" id="GO:0080043">
    <property type="term" value="F:quercetin 3-O-glucosyltransferase activity"/>
    <property type="evidence" value="ECO:0007669"/>
    <property type="project" value="TreeGrafter"/>
</dbReference>
<evidence type="ECO:0000256" key="3">
    <source>
        <dbReference type="ARBA" id="ARBA00022679"/>
    </source>
</evidence>
<dbReference type="AlphaFoldDB" id="A0AAD7KMB5"/>
<evidence type="ECO:0000256" key="1">
    <source>
        <dbReference type="ARBA" id="ARBA00009995"/>
    </source>
</evidence>
<sequence>MGKERKAHGAHCLVLSFPAQGHINPLLQFSKRLEHKGVKVTFVTTRFITNSINKESSSSTINIEAISDGFDQGGMAAAESHEAYLERFWQVGPETLAQLLDKLDNSGNPVDCVVYDSFMPWALDIAKKFGLIGAVFLSQSNAVNNIYYHVHQGKLKLPLSNTQLLLPGLPPLAPHDMPTFLYAFGTNPAFRNVLVDQFSNIKRADWVLCNTFYDLEPEVTDWLMKILPAVRTIGPTIPSMFLDKQLEDDKCYGFSIFKTEKEACIKWLDDKPNGSVVYVSFGSVAVLDSEQMEEIAFGLRNSGSYFIWVVRASEEEKLPKDFLNASNEKGLVVTWSPQLQVLAHEAVGCFMTHCGWNSTIEALSLGVPAIAVPHMSDQSTNAKFIMDVWEMGIIASVDEKGIVRQQAIENCIRELLESDRGKEIKRNANKWKTLTLDALDEGGSSNKILKSLSPSWFILFLSQIWSKTIDYMQYCFLNFGSDKL</sequence>
<protein>
    <recommendedName>
        <fullName evidence="5">Glycosyltransferase</fullName>
        <ecNumber evidence="5">2.4.1.-</ecNumber>
    </recommendedName>
</protein>
<proteinExistence type="inferred from homology"/>
<dbReference type="InterPro" id="IPR002213">
    <property type="entry name" value="UDP_glucos_trans"/>
</dbReference>
<dbReference type="PANTHER" id="PTHR11926">
    <property type="entry name" value="GLUCOSYL/GLUCURONOSYL TRANSFERASES"/>
    <property type="match status" value="1"/>
</dbReference>
<dbReference type="InterPro" id="IPR035595">
    <property type="entry name" value="UDP_glycos_trans_CS"/>
</dbReference>
<dbReference type="EMBL" id="JARAOO010000044">
    <property type="protein sequence ID" value="KAJ7942455.1"/>
    <property type="molecule type" value="Genomic_DNA"/>
</dbReference>
<comment type="caution">
    <text evidence="6">The sequence shown here is derived from an EMBL/GenBank/DDBJ whole genome shotgun (WGS) entry which is preliminary data.</text>
</comment>
<keyword evidence="2 4" id="KW-0328">Glycosyltransferase</keyword>
<gene>
    <name evidence="6" type="ORF">O6P43_034500</name>
</gene>
<comment type="similarity">
    <text evidence="1 4">Belongs to the UDP-glycosyltransferase family.</text>
</comment>
<accession>A0AAD7KMB5</accession>
<dbReference type="FunFam" id="3.40.50.2000:FF:000019">
    <property type="entry name" value="Glycosyltransferase"/>
    <property type="match status" value="1"/>
</dbReference>
<dbReference type="KEGG" id="qsa:O6P43_034500"/>
<organism evidence="6 7">
    <name type="scientific">Quillaja saponaria</name>
    <name type="common">Soap bark tree</name>
    <dbReference type="NCBI Taxonomy" id="32244"/>
    <lineage>
        <taxon>Eukaryota</taxon>
        <taxon>Viridiplantae</taxon>
        <taxon>Streptophyta</taxon>
        <taxon>Embryophyta</taxon>
        <taxon>Tracheophyta</taxon>
        <taxon>Spermatophyta</taxon>
        <taxon>Magnoliopsida</taxon>
        <taxon>eudicotyledons</taxon>
        <taxon>Gunneridae</taxon>
        <taxon>Pentapetalae</taxon>
        <taxon>rosids</taxon>
        <taxon>fabids</taxon>
        <taxon>Fabales</taxon>
        <taxon>Quillajaceae</taxon>
        <taxon>Quillaja</taxon>
    </lineage>
</organism>
<evidence type="ECO:0000256" key="2">
    <source>
        <dbReference type="ARBA" id="ARBA00022676"/>
    </source>
</evidence>
<dbReference type="PROSITE" id="PS00375">
    <property type="entry name" value="UDPGT"/>
    <property type="match status" value="1"/>
</dbReference>
<evidence type="ECO:0000256" key="4">
    <source>
        <dbReference type="RuleBase" id="RU003718"/>
    </source>
</evidence>
<dbReference type="EC" id="2.4.1.-" evidence="5"/>
<dbReference type="Pfam" id="PF00201">
    <property type="entry name" value="UDPGT"/>
    <property type="match status" value="1"/>
</dbReference>
<dbReference type="CDD" id="cd03784">
    <property type="entry name" value="GT1_Gtf-like"/>
    <property type="match status" value="1"/>
</dbReference>
<dbReference type="PANTHER" id="PTHR11926:SF1540">
    <property type="entry name" value="GLYCOSYLTRANSFERASE"/>
    <property type="match status" value="1"/>
</dbReference>
<dbReference type="Proteomes" id="UP001163823">
    <property type="component" value="Unassembled WGS sequence"/>
</dbReference>
<evidence type="ECO:0000313" key="6">
    <source>
        <dbReference type="EMBL" id="KAJ7942455.1"/>
    </source>
</evidence>